<dbReference type="AlphaFoldDB" id="A0A7S8C220"/>
<dbReference type="RefSeq" id="WP_213163177.1">
    <property type="nucleotide sequence ID" value="NZ_CP058214.1"/>
</dbReference>
<name>A0A7S8C220_9HYPH</name>
<dbReference type="Proteomes" id="UP000593594">
    <property type="component" value="Chromosome"/>
</dbReference>
<evidence type="ECO:0000313" key="2">
    <source>
        <dbReference type="EMBL" id="QPC41950.1"/>
    </source>
</evidence>
<dbReference type="Pfam" id="PF00795">
    <property type="entry name" value="CN_hydrolase"/>
    <property type="match status" value="1"/>
</dbReference>
<evidence type="ECO:0000313" key="3">
    <source>
        <dbReference type="Proteomes" id="UP000593594"/>
    </source>
</evidence>
<accession>A0A7S8C220</accession>
<dbReference type="PANTHER" id="PTHR23088">
    <property type="entry name" value="NITRILASE-RELATED"/>
    <property type="match status" value="1"/>
</dbReference>
<dbReference type="PANTHER" id="PTHR23088:SF50">
    <property type="entry name" value="HYDROLASE YHCX"/>
    <property type="match status" value="1"/>
</dbReference>
<dbReference type="KEGG" id="kmn:HW532_04005"/>
<dbReference type="InterPro" id="IPR003010">
    <property type="entry name" value="C-N_Hydrolase"/>
</dbReference>
<gene>
    <name evidence="2" type="ORF">HW532_04005</name>
</gene>
<evidence type="ECO:0000259" key="1">
    <source>
        <dbReference type="PROSITE" id="PS50263"/>
    </source>
</evidence>
<feature type="domain" description="CN hydrolase" evidence="1">
    <location>
        <begin position="7"/>
        <end position="270"/>
    </location>
</feature>
<organism evidence="2 3">
    <name type="scientific">Kaustia mangrovi</name>
    <dbReference type="NCBI Taxonomy" id="2593653"/>
    <lineage>
        <taxon>Bacteria</taxon>
        <taxon>Pseudomonadati</taxon>
        <taxon>Pseudomonadota</taxon>
        <taxon>Alphaproteobacteria</taxon>
        <taxon>Hyphomicrobiales</taxon>
        <taxon>Parvibaculaceae</taxon>
        <taxon>Kaustia</taxon>
    </lineage>
</organism>
<dbReference type="SUPFAM" id="SSF56317">
    <property type="entry name" value="Carbon-nitrogen hydrolase"/>
    <property type="match status" value="1"/>
</dbReference>
<sequence>MAPPDTVTLALWATNLSRPLSSLDDWAARVDARLADAKAAGARLLVMPEYACEQWLSFRPDGLPATQEIAWMGERAPDALERLRPLVARHGVGLLAGTMPWAVDGGFANRAWLLLPDGREIAHDKLVLTPAEMDPEGWQLETGSEIPVVDWDGMRLAPLVCLDVEMPAISVALARHSVDLLLVPSQTARLAGYSRVFGCARARAVELLCAVAATGCVGISAVGNANVSGCAVFVPCERALGSTGLHAEIAPTDGADMDDEPFLVARDIPLGVIAKLRAGGAEVWPGAWDAHHITIREVSR</sequence>
<keyword evidence="3" id="KW-1185">Reference proteome</keyword>
<dbReference type="EMBL" id="CP058214">
    <property type="protein sequence ID" value="QPC41950.1"/>
    <property type="molecule type" value="Genomic_DNA"/>
</dbReference>
<dbReference type="InterPro" id="IPR036526">
    <property type="entry name" value="C-N_Hydrolase_sf"/>
</dbReference>
<dbReference type="PROSITE" id="PS50263">
    <property type="entry name" value="CN_HYDROLASE"/>
    <property type="match status" value="1"/>
</dbReference>
<dbReference type="Gene3D" id="3.60.110.10">
    <property type="entry name" value="Carbon-nitrogen hydrolase"/>
    <property type="match status" value="1"/>
</dbReference>
<protein>
    <submittedName>
        <fullName evidence="2">Nitrilase</fullName>
    </submittedName>
</protein>
<proteinExistence type="predicted"/>
<reference evidence="2 3" key="1">
    <citation type="submission" date="2020-06" db="EMBL/GenBank/DDBJ databases">
        <title>Genome sequence of 2 isolates from Red Sea Mangroves.</title>
        <authorList>
            <person name="Sefrji F."/>
            <person name="Michoud G."/>
            <person name="Merlino G."/>
            <person name="Daffonchio D."/>
        </authorList>
    </citation>
    <scope>NUCLEOTIDE SEQUENCE [LARGE SCALE GENOMIC DNA]</scope>
    <source>
        <strain evidence="2 3">R1DC25</strain>
    </source>
</reference>